<comment type="caution">
    <text evidence="1">The sequence shown here is derived from an EMBL/GenBank/DDBJ whole genome shotgun (WGS) entry which is preliminary data.</text>
</comment>
<dbReference type="EMBL" id="BSYO01000009">
    <property type="protein sequence ID" value="GMH09519.1"/>
    <property type="molecule type" value="Genomic_DNA"/>
</dbReference>
<organism evidence="1 2">
    <name type="scientific">Nepenthes gracilis</name>
    <name type="common">Slender pitcher plant</name>
    <dbReference type="NCBI Taxonomy" id="150966"/>
    <lineage>
        <taxon>Eukaryota</taxon>
        <taxon>Viridiplantae</taxon>
        <taxon>Streptophyta</taxon>
        <taxon>Embryophyta</taxon>
        <taxon>Tracheophyta</taxon>
        <taxon>Spermatophyta</taxon>
        <taxon>Magnoliopsida</taxon>
        <taxon>eudicotyledons</taxon>
        <taxon>Gunneridae</taxon>
        <taxon>Pentapetalae</taxon>
        <taxon>Caryophyllales</taxon>
        <taxon>Nepenthaceae</taxon>
        <taxon>Nepenthes</taxon>
    </lineage>
</organism>
<evidence type="ECO:0000313" key="1">
    <source>
        <dbReference type="EMBL" id="GMH09519.1"/>
    </source>
</evidence>
<dbReference type="AlphaFoldDB" id="A0AAD3SES5"/>
<keyword evidence="2" id="KW-1185">Reference proteome</keyword>
<sequence length="115" mass="13151">MPSSLRTMGLHSSVVTLVWYHRHQRTRAINVVVCMVPWFASDAHGRVIFGHNHPAVPIPLMEEKRTKEHAERNLDRRAFAFDAKNRNLSIVHRCVESLLGSSALFAVCYQHGCYL</sequence>
<accession>A0AAD3SES5</accession>
<evidence type="ECO:0000313" key="2">
    <source>
        <dbReference type="Proteomes" id="UP001279734"/>
    </source>
</evidence>
<protein>
    <submittedName>
        <fullName evidence="1">Uncharacterized protein</fullName>
    </submittedName>
</protein>
<name>A0AAD3SES5_NEPGR</name>
<dbReference type="Proteomes" id="UP001279734">
    <property type="component" value="Unassembled WGS sequence"/>
</dbReference>
<reference evidence="1" key="1">
    <citation type="submission" date="2023-05" db="EMBL/GenBank/DDBJ databases">
        <title>Nepenthes gracilis genome sequencing.</title>
        <authorList>
            <person name="Fukushima K."/>
        </authorList>
    </citation>
    <scope>NUCLEOTIDE SEQUENCE</scope>
    <source>
        <strain evidence="1">SING2019-196</strain>
    </source>
</reference>
<proteinExistence type="predicted"/>
<gene>
    <name evidence="1" type="ORF">Nepgr_011360</name>
</gene>